<gene>
    <name evidence="2" type="ORF">SAE02_61280</name>
</gene>
<proteinExistence type="predicted"/>
<sequence>MALSRVAVPLLAQTKCFQFQRHRPYPLQAIASLGEIGLDVFPEVGHLGQPPVGEAVPYRPESLMEDVPRPGRQGGDVEVERHRLGQRETAPAGQAFERRQHLGRITRLQVQPGPLERRRQGRLDLSRDIRQVHQRVGVP</sequence>
<feature type="region of interest" description="Disordered" evidence="1">
    <location>
        <begin position="82"/>
        <end position="115"/>
    </location>
</feature>
<dbReference type="RefSeq" id="WP_147041019.1">
    <property type="nucleotide sequence ID" value="NZ_BJYZ01000034.1"/>
</dbReference>
<evidence type="ECO:0000313" key="3">
    <source>
        <dbReference type="Proteomes" id="UP000321523"/>
    </source>
</evidence>
<dbReference type="EMBL" id="BJYZ01000034">
    <property type="protein sequence ID" value="GEO41980.1"/>
    <property type="molecule type" value="Genomic_DNA"/>
</dbReference>
<protein>
    <submittedName>
        <fullName evidence="2">Uncharacterized protein</fullName>
    </submittedName>
</protein>
<evidence type="ECO:0000313" key="2">
    <source>
        <dbReference type="EMBL" id="GEO41980.1"/>
    </source>
</evidence>
<dbReference type="AlphaFoldDB" id="A0A512E0L0"/>
<comment type="caution">
    <text evidence="2">The sequence shown here is derived from an EMBL/GenBank/DDBJ whole genome shotgun (WGS) entry which is preliminary data.</text>
</comment>
<keyword evidence="3" id="KW-1185">Reference proteome</keyword>
<accession>A0A512E0L0</accession>
<organism evidence="2 3">
    <name type="scientific">Skermanella aerolata</name>
    <dbReference type="NCBI Taxonomy" id="393310"/>
    <lineage>
        <taxon>Bacteria</taxon>
        <taxon>Pseudomonadati</taxon>
        <taxon>Pseudomonadota</taxon>
        <taxon>Alphaproteobacteria</taxon>
        <taxon>Rhodospirillales</taxon>
        <taxon>Azospirillaceae</taxon>
        <taxon>Skermanella</taxon>
    </lineage>
</organism>
<name>A0A512E0L0_9PROT</name>
<reference evidence="2 3" key="1">
    <citation type="submission" date="2019-07" db="EMBL/GenBank/DDBJ databases">
        <title>Whole genome shotgun sequence of Skermanella aerolata NBRC 106429.</title>
        <authorList>
            <person name="Hosoyama A."/>
            <person name="Uohara A."/>
            <person name="Ohji S."/>
            <person name="Ichikawa N."/>
        </authorList>
    </citation>
    <scope>NUCLEOTIDE SEQUENCE [LARGE SCALE GENOMIC DNA]</scope>
    <source>
        <strain evidence="2 3">NBRC 106429</strain>
    </source>
</reference>
<dbReference type="Proteomes" id="UP000321523">
    <property type="component" value="Unassembled WGS sequence"/>
</dbReference>
<evidence type="ECO:0000256" key="1">
    <source>
        <dbReference type="SAM" id="MobiDB-lite"/>
    </source>
</evidence>